<dbReference type="RefSeq" id="WP_108619988.1">
    <property type="nucleotide sequence ID" value="NZ_CP028901.1"/>
</dbReference>
<dbReference type="GO" id="GO:0016020">
    <property type="term" value="C:membrane"/>
    <property type="evidence" value="ECO:0007669"/>
    <property type="project" value="TreeGrafter"/>
</dbReference>
<dbReference type="InterPro" id="IPR036291">
    <property type="entry name" value="NAD(P)-bd_dom_sf"/>
</dbReference>
<comment type="similarity">
    <text evidence="1">Belongs to the short-chain dehydrogenases/reductases (SDR) family.</text>
</comment>
<dbReference type="PANTHER" id="PTHR44196:SF1">
    <property type="entry name" value="DEHYDROGENASE_REDUCTASE SDR FAMILY MEMBER 7B"/>
    <property type="match status" value="1"/>
</dbReference>
<dbReference type="PRINTS" id="PR00081">
    <property type="entry name" value="GDHRDH"/>
</dbReference>
<evidence type="ECO:0000313" key="5">
    <source>
        <dbReference type="Proteomes" id="UP000244571"/>
    </source>
</evidence>
<dbReference type="InterPro" id="IPR020904">
    <property type="entry name" value="Sc_DH/Rdtase_CS"/>
</dbReference>
<proteinExistence type="inferred from homology"/>
<dbReference type="InterPro" id="IPR002347">
    <property type="entry name" value="SDR_fam"/>
</dbReference>
<dbReference type="InterPro" id="IPR057326">
    <property type="entry name" value="KR_dom"/>
</dbReference>
<gene>
    <name evidence="4" type="ORF">DBV39_01120</name>
</gene>
<dbReference type="EMBL" id="CP028901">
    <property type="protein sequence ID" value="AWB32547.1"/>
    <property type="molecule type" value="Genomic_DNA"/>
</dbReference>
<dbReference type="GO" id="GO:0016491">
    <property type="term" value="F:oxidoreductase activity"/>
    <property type="evidence" value="ECO:0007669"/>
    <property type="project" value="UniProtKB-KW"/>
</dbReference>
<evidence type="ECO:0000256" key="2">
    <source>
        <dbReference type="ARBA" id="ARBA00023002"/>
    </source>
</evidence>
<feature type="domain" description="Ketoreductase" evidence="3">
    <location>
        <begin position="8"/>
        <end position="193"/>
    </location>
</feature>
<dbReference type="Pfam" id="PF00106">
    <property type="entry name" value="adh_short"/>
    <property type="match status" value="1"/>
</dbReference>
<keyword evidence="2" id="KW-0560">Oxidoreductase</keyword>
<dbReference type="PROSITE" id="PS00061">
    <property type="entry name" value="ADH_SHORT"/>
    <property type="match status" value="1"/>
</dbReference>
<reference evidence="4" key="1">
    <citation type="submission" date="2018-04" db="EMBL/GenBank/DDBJ databases">
        <title>Bordetella sp. HZ20 isolated from seawater.</title>
        <authorList>
            <person name="Sun C."/>
        </authorList>
    </citation>
    <scope>NUCLEOTIDE SEQUENCE [LARGE SCALE GENOMIC DNA]</scope>
    <source>
        <strain evidence="4">HZ20</strain>
    </source>
</reference>
<dbReference type="OrthoDB" id="9797538at2"/>
<sequence>MPSFHDPACIVLTGATGSIGSALAQWYAKPGRTLVLQGRRIDALERVAAICRDKGATVELEVLDVQDVPGIQRWIAQLSKRHTPDLVIVNAGQNTHVQGDGKLEPFDEVQTLLNVNLRAAMALVDAVVPGMVTRKHGQIVLVSSLAAYYGLPLTPAYSASKAALKAYGEGLRGYLAAHGVGVTVVLPGYVDSPMCRAMPGPKPFLWQPDKAARRIGQGLRRNPPRISFPFPLNFSCWGLSVLRPTVAQWFLKVSGYGKP</sequence>
<organism evidence="4 5">
    <name type="scientific">Orrella marina</name>
    <dbReference type="NCBI Taxonomy" id="2163011"/>
    <lineage>
        <taxon>Bacteria</taxon>
        <taxon>Pseudomonadati</taxon>
        <taxon>Pseudomonadota</taxon>
        <taxon>Betaproteobacteria</taxon>
        <taxon>Burkholderiales</taxon>
        <taxon>Alcaligenaceae</taxon>
        <taxon>Orrella</taxon>
    </lineage>
</organism>
<protein>
    <submittedName>
        <fullName evidence="4">Short-chain dehydrogenase</fullName>
    </submittedName>
</protein>
<dbReference type="KEGG" id="boz:DBV39_01120"/>
<dbReference type="SUPFAM" id="SSF51735">
    <property type="entry name" value="NAD(P)-binding Rossmann-fold domains"/>
    <property type="match status" value="1"/>
</dbReference>
<dbReference type="PANTHER" id="PTHR44196">
    <property type="entry name" value="DEHYDROGENASE/REDUCTASE SDR FAMILY MEMBER 7B"/>
    <property type="match status" value="1"/>
</dbReference>
<dbReference type="Gene3D" id="3.40.50.720">
    <property type="entry name" value="NAD(P)-binding Rossmann-like Domain"/>
    <property type="match status" value="1"/>
</dbReference>
<dbReference type="AlphaFoldDB" id="A0A2R4XFF7"/>
<accession>A0A2R4XFF7</accession>
<name>A0A2R4XFF7_9BURK</name>
<keyword evidence="5" id="KW-1185">Reference proteome</keyword>
<evidence type="ECO:0000256" key="1">
    <source>
        <dbReference type="ARBA" id="ARBA00006484"/>
    </source>
</evidence>
<evidence type="ECO:0000313" key="4">
    <source>
        <dbReference type="EMBL" id="AWB32547.1"/>
    </source>
</evidence>
<dbReference type="Proteomes" id="UP000244571">
    <property type="component" value="Chromosome"/>
</dbReference>
<dbReference type="SMART" id="SM00822">
    <property type="entry name" value="PKS_KR"/>
    <property type="match status" value="1"/>
</dbReference>
<evidence type="ECO:0000259" key="3">
    <source>
        <dbReference type="SMART" id="SM00822"/>
    </source>
</evidence>